<evidence type="ECO:0000256" key="3">
    <source>
        <dbReference type="ARBA" id="ARBA00022801"/>
    </source>
</evidence>
<gene>
    <name evidence="8" type="primary">radC</name>
    <name evidence="8" type="ORF">E4167_12640</name>
</gene>
<dbReference type="InterPro" id="IPR017482">
    <property type="entry name" value="Lambda-type_endonuclease"/>
</dbReference>
<evidence type="ECO:0000256" key="5">
    <source>
        <dbReference type="ARBA" id="ARBA00023049"/>
    </source>
</evidence>
<dbReference type="NCBIfam" id="TIGR00608">
    <property type="entry name" value="radc"/>
    <property type="match status" value="1"/>
</dbReference>
<keyword evidence="5" id="KW-0482">Metalloprotease</keyword>
<feature type="domain" description="MPN" evidence="7">
    <location>
        <begin position="175"/>
        <end position="297"/>
    </location>
</feature>
<name>A0A4P7YDN3_PSEVE</name>
<dbReference type="PROSITE" id="PS50249">
    <property type="entry name" value="MPN"/>
    <property type="match status" value="1"/>
</dbReference>
<dbReference type="InterPro" id="IPR020891">
    <property type="entry name" value="UPF0758_CS"/>
</dbReference>
<dbReference type="SUPFAM" id="SSF102712">
    <property type="entry name" value="JAB1/MPN domain"/>
    <property type="match status" value="1"/>
</dbReference>
<evidence type="ECO:0000259" key="7">
    <source>
        <dbReference type="PROSITE" id="PS50249"/>
    </source>
</evidence>
<keyword evidence="1" id="KW-0645">Protease</keyword>
<protein>
    <submittedName>
        <fullName evidence="8">DNA repair protein RadC</fullName>
    </submittedName>
</protein>
<dbReference type="InterPro" id="IPR011335">
    <property type="entry name" value="Restrct_endonuc-II-like"/>
</dbReference>
<dbReference type="AlphaFoldDB" id="A0A4P7YDN3"/>
<dbReference type="Gene3D" id="3.90.320.10">
    <property type="match status" value="1"/>
</dbReference>
<dbReference type="InterPro" id="IPR011604">
    <property type="entry name" value="PDDEXK-like_dom_sf"/>
</dbReference>
<dbReference type="Gene3D" id="3.40.140.10">
    <property type="entry name" value="Cytidine Deaminase, domain 2"/>
    <property type="match status" value="1"/>
</dbReference>
<dbReference type="CDD" id="cd08071">
    <property type="entry name" value="MPN_DUF2466"/>
    <property type="match status" value="1"/>
</dbReference>
<dbReference type="InterPro" id="IPR025657">
    <property type="entry name" value="RadC_JAB"/>
</dbReference>
<dbReference type="Pfam" id="PF09588">
    <property type="entry name" value="YqaJ"/>
    <property type="match status" value="1"/>
</dbReference>
<evidence type="ECO:0000256" key="6">
    <source>
        <dbReference type="RuleBase" id="RU003797"/>
    </source>
</evidence>
<accession>A0A4P7YDN3</accession>
<dbReference type="GO" id="GO:0046872">
    <property type="term" value="F:metal ion binding"/>
    <property type="evidence" value="ECO:0007669"/>
    <property type="project" value="UniProtKB-KW"/>
</dbReference>
<dbReference type="PROSITE" id="PS01302">
    <property type="entry name" value="UPF0758"/>
    <property type="match status" value="1"/>
</dbReference>
<keyword evidence="3" id="KW-0378">Hydrolase</keyword>
<evidence type="ECO:0000313" key="8">
    <source>
        <dbReference type="EMBL" id="QCG68728.1"/>
    </source>
</evidence>
<dbReference type="NCBIfam" id="TIGR03033">
    <property type="entry name" value="phage_rel_nuc"/>
    <property type="match status" value="1"/>
</dbReference>
<sequence length="297" mass="33327">MNVTPLRSTSKARPALRLISTKELPREDWLAVRKQGIGSSDAGAAVGLNPYKSQLELWLEKTGRDTTLPKADPHDEESPMYWGNVLEPIVAWHYSKRTKNKVRRINAVLQHPNPNMSWMLANIDREVISADDVQILECKTAGINGARLWKEGVSEADILLMAQQLARQRLRRGRSLTSPKAVFNHLQTLLGDYEHEVFALLLLDSKHRILTFQELFRGTLDATGVYPREVVKICLEFNAAAVILVHNHPSGDPEPSQADRTLTRKLQDALNLIDIRTLDHIVVGSEGCVSMADRGHL</sequence>
<dbReference type="GO" id="GO:0006508">
    <property type="term" value="P:proteolysis"/>
    <property type="evidence" value="ECO:0007669"/>
    <property type="project" value="UniProtKB-KW"/>
</dbReference>
<dbReference type="InterPro" id="IPR019080">
    <property type="entry name" value="YqaJ_viral_recombinase"/>
</dbReference>
<dbReference type="InterPro" id="IPR037518">
    <property type="entry name" value="MPN"/>
</dbReference>
<keyword evidence="2" id="KW-0479">Metal-binding</keyword>
<dbReference type="EMBL" id="CP039631">
    <property type="protein sequence ID" value="QCG68728.1"/>
    <property type="molecule type" value="Genomic_DNA"/>
</dbReference>
<dbReference type="InterPro" id="IPR001405">
    <property type="entry name" value="UPF0758"/>
</dbReference>
<dbReference type="PANTHER" id="PTHR30471">
    <property type="entry name" value="DNA REPAIR PROTEIN RADC"/>
    <property type="match status" value="1"/>
</dbReference>
<dbReference type="SUPFAM" id="SSF52980">
    <property type="entry name" value="Restriction endonuclease-like"/>
    <property type="match status" value="1"/>
</dbReference>
<evidence type="ECO:0000256" key="1">
    <source>
        <dbReference type="ARBA" id="ARBA00022670"/>
    </source>
</evidence>
<evidence type="ECO:0000256" key="2">
    <source>
        <dbReference type="ARBA" id="ARBA00022723"/>
    </source>
</evidence>
<dbReference type="Proteomes" id="UP000298274">
    <property type="component" value="Chromosome"/>
</dbReference>
<proteinExistence type="inferred from homology"/>
<evidence type="ECO:0000313" key="9">
    <source>
        <dbReference type="Proteomes" id="UP000298274"/>
    </source>
</evidence>
<comment type="similarity">
    <text evidence="6">Belongs to the UPF0758 family.</text>
</comment>
<evidence type="ECO:0000256" key="4">
    <source>
        <dbReference type="ARBA" id="ARBA00022833"/>
    </source>
</evidence>
<organism evidence="8 9">
    <name type="scientific">Pseudomonas veronii</name>
    <dbReference type="NCBI Taxonomy" id="76761"/>
    <lineage>
        <taxon>Bacteria</taxon>
        <taxon>Pseudomonadati</taxon>
        <taxon>Pseudomonadota</taxon>
        <taxon>Gammaproteobacteria</taxon>
        <taxon>Pseudomonadales</taxon>
        <taxon>Pseudomonadaceae</taxon>
        <taxon>Pseudomonas</taxon>
    </lineage>
</organism>
<dbReference type="GO" id="GO:0008237">
    <property type="term" value="F:metallopeptidase activity"/>
    <property type="evidence" value="ECO:0007669"/>
    <property type="project" value="UniProtKB-KW"/>
</dbReference>
<keyword evidence="4" id="KW-0862">Zinc</keyword>
<reference evidence="9" key="1">
    <citation type="submission" date="2019-04" db="EMBL/GenBank/DDBJ databases">
        <title>Complete genome sequence of Pseudomonas veronii strain PVy, a versatile degrader capable of using multiple contaminants as sole carbon sources.</title>
        <authorList>
            <person name="Lopez-Echartea E."/>
            <person name="Ridl J."/>
            <person name="Pajer P."/>
            <person name="Strejcek M."/>
            <person name="Suman J."/>
            <person name="Uhlik O."/>
        </authorList>
    </citation>
    <scope>NUCLEOTIDE SEQUENCE [LARGE SCALE GENOMIC DNA]</scope>
    <source>
        <strain evidence="9">Pvy</strain>
    </source>
</reference>
<dbReference type="Pfam" id="PF04002">
    <property type="entry name" value="RadC"/>
    <property type="match status" value="1"/>
</dbReference>
<dbReference type="PANTHER" id="PTHR30471:SF3">
    <property type="entry name" value="UPF0758 PROTEIN YEES-RELATED"/>
    <property type="match status" value="1"/>
</dbReference>